<organism evidence="1 2">
    <name type="scientific">Rosenbergiella nectarea</name>
    <dbReference type="NCBI Taxonomy" id="988801"/>
    <lineage>
        <taxon>Bacteria</taxon>
        <taxon>Pseudomonadati</taxon>
        <taxon>Pseudomonadota</taxon>
        <taxon>Gammaproteobacteria</taxon>
        <taxon>Enterobacterales</taxon>
        <taxon>Erwiniaceae</taxon>
        <taxon>Rosenbergiella</taxon>
    </lineage>
</organism>
<sequence>MLRRCLLAYVIIALLALLASYLTDRAANRPVAGDSWTTARRDSAQLLADPRSIKDRALVAVFAAKTYGWRGHFAVHTWLVFKRRGETHYTRYDVIGWRSSDLIRKDYTLADGYWYGARPHILVAHSGQAAEAMIPRLEEAVRSYPYPHTYHAWPGPNSNTFIAHIGRQVPALQLNMPANAIGKDYRPLTHPIGRPPSGKGVQLSILGLLGINLGEQEGIEFNLLGMDLGVNVSPLQVRLPFIGNLPAEHSEP</sequence>
<accession>A0A1H9H5N9</accession>
<protein>
    <recommendedName>
        <fullName evidence="3">DUF3750 domain-containing protein</fullName>
    </recommendedName>
</protein>
<evidence type="ECO:0008006" key="3">
    <source>
        <dbReference type="Google" id="ProtNLM"/>
    </source>
</evidence>
<gene>
    <name evidence="1" type="ORF">SAMN05216522_10489</name>
</gene>
<dbReference type="EMBL" id="FOGC01000004">
    <property type="protein sequence ID" value="SEQ57640.1"/>
    <property type="molecule type" value="Genomic_DNA"/>
</dbReference>
<name>A0A1H9H5N9_9GAMM</name>
<dbReference type="STRING" id="988801.SAMN05216522_10489"/>
<evidence type="ECO:0000313" key="2">
    <source>
        <dbReference type="Proteomes" id="UP000242515"/>
    </source>
</evidence>
<dbReference type="Pfam" id="PF12570">
    <property type="entry name" value="DUF3750"/>
    <property type="match status" value="1"/>
</dbReference>
<keyword evidence="2" id="KW-1185">Reference proteome</keyword>
<dbReference type="InterPro" id="IPR022224">
    <property type="entry name" value="DUF3750"/>
</dbReference>
<dbReference type="AlphaFoldDB" id="A0A1H9H5N9"/>
<proteinExistence type="predicted"/>
<evidence type="ECO:0000313" key="1">
    <source>
        <dbReference type="EMBL" id="SEQ57640.1"/>
    </source>
</evidence>
<reference evidence="2" key="1">
    <citation type="submission" date="2016-10" db="EMBL/GenBank/DDBJ databases">
        <authorList>
            <person name="Varghese N."/>
            <person name="Submissions S."/>
        </authorList>
    </citation>
    <scope>NUCLEOTIDE SEQUENCE [LARGE SCALE GENOMIC DNA]</scope>
    <source>
        <strain evidence="2">8N4</strain>
    </source>
</reference>
<dbReference type="Proteomes" id="UP000242515">
    <property type="component" value="Unassembled WGS sequence"/>
</dbReference>